<evidence type="ECO:0000256" key="1">
    <source>
        <dbReference type="SAM" id="MobiDB-lite"/>
    </source>
</evidence>
<dbReference type="Proteomes" id="UP001189429">
    <property type="component" value="Unassembled WGS sequence"/>
</dbReference>
<dbReference type="EMBL" id="CAUYUJ010001658">
    <property type="protein sequence ID" value="CAK0796996.1"/>
    <property type="molecule type" value="Genomic_DNA"/>
</dbReference>
<evidence type="ECO:0000313" key="3">
    <source>
        <dbReference type="Proteomes" id="UP001189429"/>
    </source>
</evidence>
<feature type="region of interest" description="Disordered" evidence="1">
    <location>
        <begin position="37"/>
        <end position="56"/>
    </location>
</feature>
<accession>A0ABN9PUU1</accession>
<feature type="non-terminal residue" evidence="2">
    <location>
        <position position="1"/>
    </location>
</feature>
<name>A0ABN9PUU1_9DINO</name>
<proteinExistence type="predicted"/>
<sequence>AGRGRRGGRRAAVGVRGGDVHRPRRHLRLLLGLARGGRGPARGAAGAARRAHGRGVRGVRAGELAARGDEGSGRPTWEMITGEKLPGPRAEEAAEDHDVAGGAEDQATGTEHMGRCLPGRVHQPWAHDEHGQDRCMCAVLVLKVVGGEPDPLKDIQGATEAAAMQYYWAMSTPELPSGGV</sequence>
<gene>
    <name evidence="2" type="ORF">PCOR1329_LOCUS6200</name>
</gene>
<comment type="caution">
    <text evidence="2">The sequence shown here is derived from an EMBL/GenBank/DDBJ whole genome shotgun (WGS) entry which is preliminary data.</text>
</comment>
<keyword evidence="3" id="KW-1185">Reference proteome</keyword>
<evidence type="ECO:0000313" key="2">
    <source>
        <dbReference type="EMBL" id="CAK0796996.1"/>
    </source>
</evidence>
<feature type="region of interest" description="Disordered" evidence="1">
    <location>
        <begin position="1"/>
        <end position="20"/>
    </location>
</feature>
<protein>
    <submittedName>
        <fullName evidence="2">Uncharacterized protein</fullName>
    </submittedName>
</protein>
<organism evidence="2 3">
    <name type="scientific">Prorocentrum cordatum</name>
    <dbReference type="NCBI Taxonomy" id="2364126"/>
    <lineage>
        <taxon>Eukaryota</taxon>
        <taxon>Sar</taxon>
        <taxon>Alveolata</taxon>
        <taxon>Dinophyceae</taxon>
        <taxon>Prorocentrales</taxon>
        <taxon>Prorocentraceae</taxon>
        <taxon>Prorocentrum</taxon>
    </lineage>
</organism>
<reference evidence="2" key="1">
    <citation type="submission" date="2023-10" db="EMBL/GenBank/DDBJ databases">
        <authorList>
            <person name="Chen Y."/>
            <person name="Shah S."/>
            <person name="Dougan E. K."/>
            <person name="Thang M."/>
            <person name="Chan C."/>
        </authorList>
    </citation>
    <scope>NUCLEOTIDE SEQUENCE [LARGE SCALE GENOMIC DNA]</scope>
</reference>